<dbReference type="Pfam" id="PF13844">
    <property type="entry name" value="Glyco_transf_41"/>
    <property type="match status" value="1"/>
</dbReference>
<dbReference type="PANTHER" id="PTHR44835:SF1">
    <property type="entry name" value="PROTEIN O-GLCNAC TRANSFERASE"/>
    <property type="match status" value="1"/>
</dbReference>
<dbReference type="Proteomes" id="UP000502041">
    <property type="component" value="Chromosome"/>
</dbReference>
<sequence>MGVPVITLAQSRAVSRQTHAFLSTIGLAELSAKDTADYLRIATELANDKARLALYRSSLRQTMLASPLMNVKAFVQQLEACFKNLNAQLFESQSVMPTPAIAAINAATKTILHVGPGHRQNGAKLPTAFQNNDWQEIRLDIDPANQPDIIGSMLDMAAVKSQSMDAVYSAHNIEHVYAHEVPVVLAEFLRVLKPTGYLVITCPDLQTVCALVAEDKLTDAAYTAQAGIITPLDILYGHGAALAAGHHFMAHKCGFTLKTLTTALQTAGFKTIAGKRRELGLDLWLVAVKDAMAEPELRALAGNLLPQ</sequence>
<evidence type="ECO:0000256" key="5">
    <source>
        <dbReference type="ARBA" id="ARBA00022803"/>
    </source>
</evidence>
<proteinExistence type="predicted"/>
<organism evidence="8 9">
    <name type="scientific">Polaromonas vacuolata</name>
    <dbReference type="NCBI Taxonomy" id="37448"/>
    <lineage>
        <taxon>Bacteria</taxon>
        <taxon>Pseudomonadati</taxon>
        <taxon>Pseudomonadota</taxon>
        <taxon>Betaproteobacteria</taxon>
        <taxon>Burkholderiales</taxon>
        <taxon>Comamonadaceae</taxon>
        <taxon>Polaromonas</taxon>
    </lineage>
</organism>
<evidence type="ECO:0000259" key="6">
    <source>
        <dbReference type="Pfam" id="PF08241"/>
    </source>
</evidence>
<dbReference type="InterPro" id="IPR029063">
    <property type="entry name" value="SAM-dependent_MTases_sf"/>
</dbReference>
<dbReference type="AlphaFoldDB" id="A0A6H2H5X3"/>
<evidence type="ECO:0000313" key="9">
    <source>
        <dbReference type="Proteomes" id="UP000502041"/>
    </source>
</evidence>
<keyword evidence="9" id="KW-1185">Reference proteome</keyword>
<dbReference type="Gene3D" id="3.40.50.2000">
    <property type="entry name" value="Glycogen Phosphorylase B"/>
    <property type="match status" value="1"/>
</dbReference>
<name>A0A6H2H5X3_9BURK</name>
<reference evidence="8 9" key="1">
    <citation type="submission" date="2020-04" db="EMBL/GenBank/DDBJ databases">
        <title>Complete genome of a Psychrophilic, Marine, Gas Vacuolate Bacterium Polaromonas vacuolata KCTC 22033T.</title>
        <authorList>
            <person name="Hwang K."/>
            <person name="Kim K.M."/>
        </authorList>
    </citation>
    <scope>NUCLEOTIDE SEQUENCE [LARGE SCALE GENOMIC DNA]</scope>
    <source>
        <strain evidence="8 9">KCTC 22033</strain>
    </source>
</reference>
<dbReference type="InterPro" id="IPR029489">
    <property type="entry name" value="OGT/SEC/SPY_C"/>
</dbReference>
<dbReference type="GO" id="GO:0008757">
    <property type="term" value="F:S-adenosylmethionine-dependent methyltransferase activity"/>
    <property type="evidence" value="ECO:0007669"/>
    <property type="project" value="InterPro"/>
</dbReference>
<dbReference type="InterPro" id="IPR051939">
    <property type="entry name" value="Glycosyltr_41/O-GlcNAc_trsf"/>
</dbReference>
<dbReference type="CDD" id="cd02440">
    <property type="entry name" value="AdoMet_MTases"/>
    <property type="match status" value="1"/>
</dbReference>
<evidence type="ECO:0000313" key="8">
    <source>
        <dbReference type="EMBL" id="QJC55203.1"/>
    </source>
</evidence>
<accession>A0A6H2H5X3</accession>
<evidence type="ECO:0000256" key="2">
    <source>
        <dbReference type="ARBA" id="ARBA00022676"/>
    </source>
</evidence>
<evidence type="ECO:0000256" key="3">
    <source>
        <dbReference type="ARBA" id="ARBA00022679"/>
    </source>
</evidence>
<feature type="domain" description="Methyltransferase type 11" evidence="6">
    <location>
        <begin position="149"/>
        <end position="200"/>
    </location>
</feature>
<dbReference type="PANTHER" id="PTHR44835">
    <property type="entry name" value="UDP-N-ACETYLGLUCOSAMINE--PEPTIDE N-ACETYLGLUCOSAMINYLTRANSFERASE SPINDLY-RELATED"/>
    <property type="match status" value="1"/>
</dbReference>
<dbReference type="Pfam" id="PF08241">
    <property type="entry name" value="Methyltransf_11"/>
    <property type="match status" value="1"/>
</dbReference>
<evidence type="ECO:0000256" key="4">
    <source>
        <dbReference type="ARBA" id="ARBA00022737"/>
    </source>
</evidence>
<dbReference type="EMBL" id="CP051461">
    <property type="protein sequence ID" value="QJC55203.1"/>
    <property type="molecule type" value="Genomic_DNA"/>
</dbReference>
<dbReference type="GO" id="GO:0016757">
    <property type="term" value="F:glycosyltransferase activity"/>
    <property type="evidence" value="ECO:0007669"/>
    <property type="project" value="UniProtKB-KW"/>
</dbReference>
<dbReference type="Gene3D" id="3.40.50.150">
    <property type="entry name" value="Vaccinia Virus protein VP39"/>
    <property type="match status" value="1"/>
</dbReference>
<evidence type="ECO:0000259" key="7">
    <source>
        <dbReference type="Pfam" id="PF13844"/>
    </source>
</evidence>
<evidence type="ECO:0000256" key="1">
    <source>
        <dbReference type="ARBA" id="ARBA00004922"/>
    </source>
</evidence>
<keyword evidence="4" id="KW-0677">Repeat</keyword>
<feature type="domain" description="O-GlcNAc transferase C-terminal" evidence="7">
    <location>
        <begin position="2"/>
        <end position="78"/>
    </location>
</feature>
<protein>
    <recommendedName>
        <fullName evidence="10">Methyltransferase type 11 domain-containing protein</fullName>
    </recommendedName>
</protein>
<comment type="pathway">
    <text evidence="1">Protein modification; protein glycosylation.</text>
</comment>
<dbReference type="InterPro" id="IPR013216">
    <property type="entry name" value="Methyltransf_11"/>
</dbReference>
<keyword evidence="5" id="KW-0802">TPR repeat</keyword>
<keyword evidence="3" id="KW-0808">Transferase</keyword>
<dbReference type="KEGG" id="pvac:HC248_00481"/>
<keyword evidence="2" id="KW-0328">Glycosyltransferase</keyword>
<evidence type="ECO:0008006" key="10">
    <source>
        <dbReference type="Google" id="ProtNLM"/>
    </source>
</evidence>
<dbReference type="SUPFAM" id="SSF53335">
    <property type="entry name" value="S-adenosyl-L-methionine-dependent methyltransferases"/>
    <property type="match status" value="1"/>
</dbReference>
<gene>
    <name evidence="8" type="ORF">HC248_00481</name>
</gene>